<feature type="non-terminal residue" evidence="2">
    <location>
        <position position="278"/>
    </location>
</feature>
<dbReference type="AlphaFoldDB" id="A0A9P6JG01"/>
<dbReference type="EMBL" id="JAAAHW010004843">
    <property type="protein sequence ID" value="KAF9971216.1"/>
    <property type="molecule type" value="Genomic_DNA"/>
</dbReference>
<evidence type="ECO:0000313" key="3">
    <source>
        <dbReference type="Proteomes" id="UP000749646"/>
    </source>
</evidence>
<dbReference type="Proteomes" id="UP000749646">
    <property type="component" value="Unassembled WGS sequence"/>
</dbReference>
<feature type="compositionally biased region" description="Low complexity" evidence="1">
    <location>
        <begin position="7"/>
        <end position="25"/>
    </location>
</feature>
<dbReference type="OrthoDB" id="2446863at2759"/>
<organism evidence="2 3">
    <name type="scientific">Modicella reniformis</name>
    <dbReference type="NCBI Taxonomy" id="1440133"/>
    <lineage>
        <taxon>Eukaryota</taxon>
        <taxon>Fungi</taxon>
        <taxon>Fungi incertae sedis</taxon>
        <taxon>Mucoromycota</taxon>
        <taxon>Mortierellomycotina</taxon>
        <taxon>Mortierellomycetes</taxon>
        <taxon>Mortierellales</taxon>
        <taxon>Mortierellaceae</taxon>
        <taxon>Modicella</taxon>
    </lineage>
</organism>
<feature type="region of interest" description="Disordered" evidence="1">
    <location>
        <begin position="1"/>
        <end position="38"/>
    </location>
</feature>
<accession>A0A9P6JG01</accession>
<name>A0A9P6JG01_9FUNG</name>
<keyword evidence="3" id="KW-1185">Reference proteome</keyword>
<evidence type="ECO:0000313" key="2">
    <source>
        <dbReference type="EMBL" id="KAF9971216.1"/>
    </source>
</evidence>
<reference evidence="2" key="1">
    <citation type="journal article" date="2020" name="Fungal Divers.">
        <title>Resolving the Mortierellaceae phylogeny through synthesis of multi-gene phylogenetics and phylogenomics.</title>
        <authorList>
            <person name="Vandepol N."/>
            <person name="Liber J."/>
            <person name="Desiro A."/>
            <person name="Na H."/>
            <person name="Kennedy M."/>
            <person name="Barry K."/>
            <person name="Grigoriev I.V."/>
            <person name="Miller A.N."/>
            <person name="O'Donnell K."/>
            <person name="Stajich J.E."/>
            <person name="Bonito G."/>
        </authorList>
    </citation>
    <scope>NUCLEOTIDE SEQUENCE</scope>
    <source>
        <strain evidence="2">MES-2147</strain>
    </source>
</reference>
<evidence type="ECO:0000256" key="1">
    <source>
        <dbReference type="SAM" id="MobiDB-lite"/>
    </source>
</evidence>
<comment type="caution">
    <text evidence="2">The sequence shown here is derived from an EMBL/GenBank/DDBJ whole genome shotgun (WGS) entry which is preliminary data.</text>
</comment>
<sequence>MTLATQGPSLGAVPGSSSSVALVSGDGDGGGGGDGDMDDEVLGLMDSQDGLEEPDESFTMIPGLGHHPNWKQRSRILENVEIEFKTPNQFPSNTVIIGIDPGGKYPLTAAKIDPRNPQDREIVRIFRRFLNKSYSKLKKILERRKTAAGIAVIEESGIGTKTNLVALKDFYNAMVPTTQMGTPEGTEGVLGLWGRRYVEFGRRRHHKKKPRNLNVVICVGLASFGAGTSSKHGSLIRKLVDKAKPLATQLLGAMSITPRPSALAHLRQIPRNSAQQVK</sequence>
<proteinExistence type="predicted"/>
<gene>
    <name evidence="2" type="ORF">BGZ65_010567</name>
</gene>
<protein>
    <submittedName>
        <fullName evidence="2">Uncharacterized protein</fullName>
    </submittedName>
</protein>